<name>A0A974WK51_9BACT</name>
<evidence type="ECO:0000256" key="1">
    <source>
        <dbReference type="SAM" id="Phobius"/>
    </source>
</evidence>
<accession>A0A974WK51</accession>
<dbReference type="Proteomes" id="UP000662783">
    <property type="component" value="Chromosome"/>
</dbReference>
<keyword evidence="1" id="KW-0472">Membrane</keyword>
<feature type="transmembrane region" description="Helical" evidence="1">
    <location>
        <begin position="40"/>
        <end position="59"/>
    </location>
</feature>
<feature type="transmembrane region" description="Helical" evidence="1">
    <location>
        <begin position="16"/>
        <end position="34"/>
    </location>
</feature>
<organism evidence="2 3">
    <name type="scientific">Fulvivirga lutea</name>
    <dbReference type="NCBI Taxonomy" id="2810512"/>
    <lineage>
        <taxon>Bacteria</taxon>
        <taxon>Pseudomonadati</taxon>
        <taxon>Bacteroidota</taxon>
        <taxon>Cytophagia</taxon>
        <taxon>Cytophagales</taxon>
        <taxon>Fulvivirgaceae</taxon>
        <taxon>Fulvivirga</taxon>
    </lineage>
</organism>
<proteinExistence type="predicted"/>
<sequence length="221" mass="25836">MSHRFYLKSKKEQTQIQFLIAFVSLIIILTTLLISWITGIYLFTILIFPITLSIIAPFFDTPALKKSGRLIYYSPLFITEKPKNGMIKIHGGTLFDYVFVIDFDMNGKQRKTFIIQQYLEGLLKLIEEHEATNDDEFKIRGTSYIMNNNTAQRIGFKITETNFLEKLILIFNYFNVLISNSIANKKLSFPNLNETKTFETDLNNLINKKDYIKKLNDRFKS</sequence>
<dbReference type="RefSeq" id="WP_205723206.1">
    <property type="nucleotide sequence ID" value="NZ_CP070608.1"/>
</dbReference>
<reference evidence="2" key="1">
    <citation type="submission" date="2021-02" db="EMBL/GenBank/DDBJ databases">
        <title>Fulvivirga sp. S481 isolated from sea water.</title>
        <authorList>
            <person name="Bae S.S."/>
            <person name="Baek K."/>
        </authorList>
    </citation>
    <scope>NUCLEOTIDE SEQUENCE</scope>
    <source>
        <strain evidence="2">S481</strain>
    </source>
</reference>
<dbReference type="AlphaFoldDB" id="A0A974WK51"/>
<protein>
    <submittedName>
        <fullName evidence="2">Uncharacterized protein</fullName>
    </submittedName>
</protein>
<gene>
    <name evidence="2" type="ORF">JR347_06325</name>
</gene>
<keyword evidence="3" id="KW-1185">Reference proteome</keyword>
<keyword evidence="1" id="KW-0812">Transmembrane</keyword>
<keyword evidence="1" id="KW-1133">Transmembrane helix</keyword>
<evidence type="ECO:0000313" key="3">
    <source>
        <dbReference type="Proteomes" id="UP000662783"/>
    </source>
</evidence>
<dbReference type="KEGG" id="fuv:JR347_06325"/>
<evidence type="ECO:0000313" key="2">
    <source>
        <dbReference type="EMBL" id="QSE98692.1"/>
    </source>
</evidence>
<dbReference type="EMBL" id="CP070608">
    <property type="protein sequence ID" value="QSE98692.1"/>
    <property type="molecule type" value="Genomic_DNA"/>
</dbReference>